<dbReference type="EMBL" id="BIFR01000002">
    <property type="protein sequence ID" value="GCE16115.1"/>
    <property type="molecule type" value="Genomic_DNA"/>
</dbReference>
<keyword evidence="2" id="KW-1185">Reference proteome</keyword>
<name>A0A402AAY3_9CHLR</name>
<dbReference type="RefSeq" id="WP_126583498.1">
    <property type="nucleotide sequence ID" value="NZ_BIFR01000002.1"/>
</dbReference>
<dbReference type="Pfam" id="PF03682">
    <property type="entry name" value="UPF0158"/>
    <property type="match status" value="1"/>
</dbReference>
<comment type="caution">
    <text evidence="1">The sequence shown here is derived from an EMBL/GenBank/DDBJ whole genome shotgun (WGS) entry which is preliminary data.</text>
</comment>
<sequence>MLTLPDGVPIDSDTLKIALGDSSGEHAYFLHTETGEVVFFSLYDDSEAKDELERRVNESAGYVKIEPVPSRVAYIWMEDFVSDVIFPENEGLATMLYRALKGKGAFGRFKRILCDESDRWLKEWYNWREVQMEQAMQDWITENISEESTLK</sequence>
<dbReference type="AlphaFoldDB" id="A0A402AAY3"/>
<evidence type="ECO:0000313" key="1">
    <source>
        <dbReference type="EMBL" id="GCE16115.1"/>
    </source>
</evidence>
<proteinExistence type="predicted"/>
<protein>
    <submittedName>
        <fullName evidence="1">Uncharacterized protein</fullName>
    </submittedName>
</protein>
<accession>A0A402AAY3</accession>
<dbReference type="OrthoDB" id="961309at2"/>
<reference evidence="2" key="1">
    <citation type="submission" date="2018-12" db="EMBL/GenBank/DDBJ databases">
        <title>Tengunoibacter tsumagoiensis gen. nov., sp. nov., Dictyobacter kobayashii sp. nov., D. alpinus sp. nov., and D. joshuensis sp. nov. and description of Dictyobacteraceae fam. nov. within the order Ktedonobacterales isolated from Tengu-no-mugimeshi.</title>
        <authorList>
            <person name="Wang C.M."/>
            <person name="Zheng Y."/>
            <person name="Sakai Y."/>
            <person name="Toyoda A."/>
            <person name="Minakuchi Y."/>
            <person name="Abe K."/>
            <person name="Yokota A."/>
            <person name="Yabe S."/>
        </authorList>
    </citation>
    <scope>NUCLEOTIDE SEQUENCE [LARGE SCALE GENOMIC DNA]</scope>
    <source>
        <strain evidence="2">Uno3</strain>
    </source>
</reference>
<dbReference type="InterPro" id="IPR005361">
    <property type="entry name" value="UPF0158"/>
</dbReference>
<organism evidence="1 2">
    <name type="scientific">Tengunoibacter tsumagoiensis</name>
    <dbReference type="NCBI Taxonomy" id="2014871"/>
    <lineage>
        <taxon>Bacteria</taxon>
        <taxon>Bacillati</taxon>
        <taxon>Chloroflexota</taxon>
        <taxon>Ktedonobacteria</taxon>
        <taxon>Ktedonobacterales</taxon>
        <taxon>Dictyobacteraceae</taxon>
        <taxon>Tengunoibacter</taxon>
    </lineage>
</organism>
<evidence type="ECO:0000313" key="2">
    <source>
        <dbReference type="Proteomes" id="UP000287352"/>
    </source>
</evidence>
<dbReference type="Proteomes" id="UP000287352">
    <property type="component" value="Unassembled WGS sequence"/>
</dbReference>
<gene>
    <name evidence="1" type="ORF">KTT_59740</name>
</gene>